<keyword evidence="3" id="KW-1185">Reference proteome</keyword>
<protein>
    <submittedName>
        <fullName evidence="2">Uncharacterized protein</fullName>
    </submittedName>
</protein>
<accession>A0A161TIP9</accession>
<keyword evidence="1" id="KW-0472">Membrane</keyword>
<feature type="transmembrane region" description="Helical" evidence="1">
    <location>
        <begin position="47"/>
        <end position="67"/>
    </location>
</feature>
<gene>
    <name evidence="2" type="ORF">AWM68_02015</name>
</gene>
<dbReference type="EMBL" id="LRFC01000001">
    <property type="protein sequence ID" value="KZE69064.1"/>
    <property type="molecule type" value="Genomic_DNA"/>
</dbReference>
<organism evidence="2 3">
    <name type="scientific">Fictibacillus phosphorivorans</name>
    <dbReference type="NCBI Taxonomy" id="1221500"/>
    <lineage>
        <taxon>Bacteria</taxon>
        <taxon>Bacillati</taxon>
        <taxon>Bacillota</taxon>
        <taxon>Bacilli</taxon>
        <taxon>Bacillales</taxon>
        <taxon>Fictibacillaceae</taxon>
        <taxon>Fictibacillus</taxon>
    </lineage>
</organism>
<reference evidence="3" key="1">
    <citation type="submission" date="2016-01" db="EMBL/GenBank/DDBJ databases">
        <title>Draft genome of Chromobacterium sp. F49.</title>
        <authorList>
            <person name="Hong K.W."/>
        </authorList>
    </citation>
    <scope>NUCLEOTIDE SEQUENCE [LARGE SCALE GENOMIC DNA]</scope>
    <source>
        <strain evidence="3">P7IIIA</strain>
    </source>
</reference>
<dbReference type="InterPro" id="IPR045393">
    <property type="entry name" value="DUF6518"/>
</dbReference>
<evidence type="ECO:0000256" key="1">
    <source>
        <dbReference type="SAM" id="Phobius"/>
    </source>
</evidence>
<name>A0A161TIP9_9BACL</name>
<dbReference type="Proteomes" id="UP000076567">
    <property type="component" value="Unassembled WGS sequence"/>
</dbReference>
<feature type="transmembrane region" description="Helical" evidence="1">
    <location>
        <begin position="74"/>
        <end position="92"/>
    </location>
</feature>
<keyword evidence="1" id="KW-1133">Transmembrane helix</keyword>
<feature type="transmembrane region" description="Helical" evidence="1">
    <location>
        <begin position="180"/>
        <end position="202"/>
    </location>
</feature>
<keyword evidence="1" id="KW-0812">Transmembrane</keyword>
<dbReference type="AlphaFoldDB" id="A0A161TIP9"/>
<evidence type="ECO:0000313" key="2">
    <source>
        <dbReference type="EMBL" id="KZE69064.1"/>
    </source>
</evidence>
<dbReference type="RefSeq" id="WP_066236411.1">
    <property type="nucleotide sequence ID" value="NZ_LRFC01000001.1"/>
</dbReference>
<dbReference type="OrthoDB" id="2339365at2"/>
<feature type="transmembrane region" description="Helical" evidence="1">
    <location>
        <begin position="130"/>
        <end position="148"/>
    </location>
</feature>
<evidence type="ECO:0000313" key="3">
    <source>
        <dbReference type="Proteomes" id="UP000076567"/>
    </source>
</evidence>
<sequence length="204" mass="22638">MNNQLQQIRPVTTKSKSLPQKAISSLLVFLLGSFFGFIAKFVDGTTIGLIGTDLGIWILITTMIAAWSRSPNAAALHAFIFLASMLMVYYMYSTILFGFFPSRIFLGWGIMALFSPIGGYAVWFARGKGWLAALSASLPISLLIVQGYPYLYTFIPSRGFDLLAALLLIMLLPKTGLQRLRILPFTAAWTLLIERLGLLYMLPV</sequence>
<proteinExistence type="predicted"/>
<feature type="transmembrane region" description="Helical" evidence="1">
    <location>
        <begin position="21"/>
        <end position="41"/>
    </location>
</feature>
<feature type="transmembrane region" description="Helical" evidence="1">
    <location>
        <begin position="104"/>
        <end position="123"/>
    </location>
</feature>
<comment type="caution">
    <text evidence="2">The sequence shown here is derived from an EMBL/GenBank/DDBJ whole genome shotgun (WGS) entry which is preliminary data.</text>
</comment>
<dbReference type="Pfam" id="PF20128">
    <property type="entry name" value="DUF6518"/>
    <property type="match status" value="1"/>
</dbReference>